<name>A0A6G8KY14_9MICO</name>
<evidence type="ECO:0000313" key="2">
    <source>
        <dbReference type="Proteomes" id="UP000501518"/>
    </source>
</evidence>
<gene>
    <name evidence="1" type="ORF">EW640_10635</name>
</gene>
<dbReference type="AlphaFoldDB" id="A0A6G8KY14"/>
<proteinExistence type="predicted"/>
<accession>A0A6G8KY14</accession>
<reference evidence="1 2" key="1">
    <citation type="submission" date="2019-02" db="EMBL/GenBank/DDBJ databases">
        <title>Complete Genome Sequence and Methylome Analysis of Brevibacterium luteolum NEB1784.</title>
        <authorList>
            <person name="Fomenkov A."/>
            <person name="Roberts R.J."/>
        </authorList>
    </citation>
    <scope>NUCLEOTIDE SEQUENCE [LARGE SCALE GENOMIC DNA]</scope>
    <source>
        <strain evidence="1 2">NEB1784</strain>
    </source>
</reference>
<dbReference type="KEGG" id="blut:EW640_10635"/>
<organism evidence="1 2">
    <name type="scientific">Brevibacterium luteolum</name>
    <dbReference type="NCBI Taxonomy" id="199591"/>
    <lineage>
        <taxon>Bacteria</taxon>
        <taxon>Bacillati</taxon>
        <taxon>Actinomycetota</taxon>
        <taxon>Actinomycetes</taxon>
        <taxon>Micrococcales</taxon>
        <taxon>Brevibacteriaceae</taxon>
        <taxon>Brevibacterium</taxon>
    </lineage>
</organism>
<protein>
    <submittedName>
        <fullName evidence="1">Uncharacterized protein</fullName>
    </submittedName>
</protein>
<dbReference type="RefSeq" id="WP_165884072.1">
    <property type="nucleotide sequence ID" value="NZ_CP035810.1"/>
</dbReference>
<dbReference type="Proteomes" id="UP000501518">
    <property type="component" value="Chromosome"/>
</dbReference>
<sequence length="66" mass="7660">MNDEPTNIQTFRLEVDLETVAGDPAEELGRVLRYWAGNLKHYSFDKPHHEAVMDSTYREVGHWSLS</sequence>
<dbReference type="EMBL" id="CP035810">
    <property type="protein sequence ID" value="QIN29682.1"/>
    <property type="molecule type" value="Genomic_DNA"/>
</dbReference>
<evidence type="ECO:0000313" key="1">
    <source>
        <dbReference type="EMBL" id="QIN29682.1"/>
    </source>
</evidence>